<keyword evidence="3" id="KW-1185">Reference proteome</keyword>
<organism evidence="2 3">
    <name type="scientific">Sinanodonta woodiana</name>
    <name type="common">Chinese pond mussel</name>
    <name type="synonym">Anodonta woodiana</name>
    <dbReference type="NCBI Taxonomy" id="1069815"/>
    <lineage>
        <taxon>Eukaryota</taxon>
        <taxon>Metazoa</taxon>
        <taxon>Spiralia</taxon>
        <taxon>Lophotrochozoa</taxon>
        <taxon>Mollusca</taxon>
        <taxon>Bivalvia</taxon>
        <taxon>Autobranchia</taxon>
        <taxon>Heteroconchia</taxon>
        <taxon>Palaeoheterodonta</taxon>
        <taxon>Unionida</taxon>
        <taxon>Unionoidea</taxon>
        <taxon>Unionidae</taxon>
        <taxon>Unioninae</taxon>
        <taxon>Sinanodonta</taxon>
    </lineage>
</organism>
<evidence type="ECO:0000256" key="1">
    <source>
        <dbReference type="SAM" id="MobiDB-lite"/>
    </source>
</evidence>
<gene>
    <name evidence="2" type="ORF">ACJMK2_011056</name>
</gene>
<evidence type="ECO:0000313" key="2">
    <source>
        <dbReference type="EMBL" id="KAL3856282.1"/>
    </source>
</evidence>
<accession>A0ABD3V6Y2</accession>
<protein>
    <submittedName>
        <fullName evidence="2">Uncharacterized protein</fullName>
    </submittedName>
</protein>
<proteinExistence type="predicted"/>
<reference evidence="2 3" key="1">
    <citation type="submission" date="2024-11" db="EMBL/GenBank/DDBJ databases">
        <title>Chromosome-level genome assembly of the freshwater bivalve Anodonta woodiana.</title>
        <authorList>
            <person name="Chen X."/>
        </authorList>
    </citation>
    <scope>NUCLEOTIDE SEQUENCE [LARGE SCALE GENOMIC DNA]</scope>
    <source>
        <strain evidence="2">MN2024</strain>
        <tissue evidence="2">Gills</tissue>
    </source>
</reference>
<dbReference type="PANTHER" id="PTHR41148">
    <property type="entry name" value="LP09875P"/>
    <property type="match status" value="1"/>
</dbReference>
<feature type="region of interest" description="Disordered" evidence="1">
    <location>
        <begin position="149"/>
        <end position="183"/>
    </location>
</feature>
<feature type="region of interest" description="Disordered" evidence="1">
    <location>
        <begin position="215"/>
        <end position="240"/>
    </location>
</feature>
<evidence type="ECO:0000313" key="3">
    <source>
        <dbReference type="Proteomes" id="UP001634394"/>
    </source>
</evidence>
<feature type="compositionally biased region" description="Basic and acidic residues" evidence="1">
    <location>
        <begin position="230"/>
        <end position="240"/>
    </location>
</feature>
<dbReference type="AlphaFoldDB" id="A0ABD3V6Y2"/>
<feature type="compositionally biased region" description="Polar residues" evidence="1">
    <location>
        <begin position="343"/>
        <end position="358"/>
    </location>
</feature>
<dbReference type="SUPFAM" id="SSF50729">
    <property type="entry name" value="PH domain-like"/>
    <property type="match status" value="1"/>
</dbReference>
<feature type="compositionally biased region" description="Low complexity" evidence="1">
    <location>
        <begin position="294"/>
        <end position="306"/>
    </location>
</feature>
<comment type="caution">
    <text evidence="2">The sequence shown here is derived from an EMBL/GenBank/DDBJ whole genome shotgun (WGS) entry which is preliminary data.</text>
</comment>
<dbReference type="EMBL" id="JBJQND010000013">
    <property type="protein sequence ID" value="KAL3856282.1"/>
    <property type="molecule type" value="Genomic_DNA"/>
</dbReference>
<feature type="compositionally biased region" description="Polar residues" evidence="1">
    <location>
        <begin position="166"/>
        <end position="176"/>
    </location>
</feature>
<name>A0ABD3V6Y2_SINWO</name>
<dbReference type="PANTHER" id="PTHR41148:SF1">
    <property type="entry name" value="LP09875P"/>
    <property type="match status" value="1"/>
</dbReference>
<sequence length="455" mass="51405">MLGRKKQQFYVQFLGWVECKGIRGTKYTDPVIHDLKKKQGKWKYAPKLTIQVNKTELRISQEMQEEKKKSKKIKKIQFPMIPTRDITYCIQAETPERRLDDIVACIYLGIFDSPETAASFVRTINQTITQHAERLRDIEKQLIMQGEIEDPRLNSSDGMSERHTTDSGADSNSFSDDNYPFNESDEMDEIEADLRSLHETVPYDSVTEELKSRLRMTEKNEAPPLLLPPKDYDTLHRNHGDLGKSVARKCLQIPIVGSDPKSRRSRNSAEETGLEIPSPTSSDGKITGLDNSDRLSSGHSSSNGISTPPLSARDFIYPPKPERANLSPRSSGDYDRGRKPPSRQLSMNSGYSGNSYRSESSEGHIAYIHGGKSNDFTDIPPADYEQSPEPVLMRRDIEYLPNKPKNITSDDIDREMDYGYAVVTKRLSARESSDKLSLSYGAPLYGVQRGNSVKK</sequence>
<dbReference type="InterPro" id="IPR011993">
    <property type="entry name" value="PH-like_dom_sf"/>
</dbReference>
<feature type="region of interest" description="Disordered" evidence="1">
    <location>
        <begin position="253"/>
        <end position="358"/>
    </location>
</feature>
<dbReference type="Proteomes" id="UP001634394">
    <property type="component" value="Unassembled WGS sequence"/>
</dbReference>
<dbReference type="Gene3D" id="2.30.29.30">
    <property type="entry name" value="Pleckstrin-homology domain (PH domain)/Phosphotyrosine-binding domain (PTB)"/>
    <property type="match status" value="1"/>
</dbReference>